<sequence length="170" mass="19833">EIVKNGLSNVLYWGYYRMGIRDCRVNNFRKKATATQLSEAQRLFGRLEGPSVIQIKKLHLPQFSGLTFISKVRMFLDPSNYVTLDLKLMKLREEDQQTIFHDVTLRSNATTIPVTRTKEEFYERWCDLCRRITRENFDGTDVRAVDIERAIFYLVDTNQSELATEILTGA</sequence>
<protein>
    <submittedName>
        <fullName evidence="1">Uncharacterized protein</fullName>
    </submittedName>
</protein>
<feature type="non-terminal residue" evidence="1">
    <location>
        <position position="1"/>
    </location>
</feature>
<gene>
    <name evidence="1" type="ORF">S01H1_81636</name>
</gene>
<evidence type="ECO:0000313" key="1">
    <source>
        <dbReference type="EMBL" id="GAG44048.1"/>
    </source>
</evidence>
<reference evidence="1" key="1">
    <citation type="journal article" date="2014" name="Front. Microbiol.">
        <title>High frequency of phylogenetically diverse reductive dehalogenase-homologous genes in deep subseafloor sedimentary metagenomes.</title>
        <authorList>
            <person name="Kawai M."/>
            <person name="Futagami T."/>
            <person name="Toyoda A."/>
            <person name="Takaki Y."/>
            <person name="Nishi S."/>
            <person name="Hori S."/>
            <person name="Arai W."/>
            <person name="Tsubouchi T."/>
            <person name="Morono Y."/>
            <person name="Uchiyama I."/>
            <person name="Ito T."/>
            <person name="Fujiyama A."/>
            <person name="Inagaki F."/>
            <person name="Takami H."/>
        </authorList>
    </citation>
    <scope>NUCLEOTIDE SEQUENCE</scope>
    <source>
        <strain evidence="1">Expedition CK06-06</strain>
    </source>
</reference>
<dbReference type="AlphaFoldDB" id="X0Y5U4"/>
<accession>X0Y5U4</accession>
<name>X0Y5U4_9ZZZZ</name>
<dbReference type="EMBL" id="BARS01055264">
    <property type="protein sequence ID" value="GAG44048.1"/>
    <property type="molecule type" value="Genomic_DNA"/>
</dbReference>
<comment type="caution">
    <text evidence="1">The sequence shown here is derived from an EMBL/GenBank/DDBJ whole genome shotgun (WGS) entry which is preliminary data.</text>
</comment>
<proteinExistence type="predicted"/>
<organism evidence="1">
    <name type="scientific">marine sediment metagenome</name>
    <dbReference type="NCBI Taxonomy" id="412755"/>
    <lineage>
        <taxon>unclassified sequences</taxon>
        <taxon>metagenomes</taxon>
        <taxon>ecological metagenomes</taxon>
    </lineage>
</organism>